<sequence>YRRVFQEAWLKLLGLRVPLTHCSPLLQLLPTRVMPHLSRPLMLSDFYLRAFHAGSLELSVLALSGLLLLLTKHGLGDPETLSSSSGEFYGQLYTLLRPETFRLKRRARFQRLAAAALNSGLLPARFAAAFAKKCLRVAVACSEPGAVMWLLSVAYGLIQRHHSHCSYLIHKQEGESGGSGAVDKDPFDNDAALTVAVEQVSGSSLWELNLLLRHHLPAIATLAKLYEKPFFKPSSRKLDPELFLDQGSTKAFRQALKSGEKQ</sequence>
<comment type="caution">
    <text evidence="3">The sequence shown here is derived from an EMBL/GenBank/DDBJ whole genome shotgun (WGS) entry which is preliminary data.</text>
</comment>
<feature type="non-terminal residue" evidence="3">
    <location>
        <position position="262"/>
    </location>
</feature>
<gene>
    <name evidence="3" type="ORF">PGLA2088_LOCUS30899</name>
</gene>
<dbReference type="EMBL" id="CAJNNW010029049">
    <property type="protein sequence ID" value="CAE8698817.1"/>
    <property type="molecule type" value="Genomic_DNA"/>
</dbReference>
<dbReference type="GO" id="GO:0030692">
    <property type="term" value="C:Noc4p-Nop14p complex"/>
    <property type="evidence" value="ECO:0007669"/>
    <property type="project" value="TreeGrafter"/>
</dbReference>
<dbReference type="PANTHER" id="PTHR12455">
    <property type="entry name" value="NUCLEOLAR COMPLEX PROTEIN 4"/>
    <property type="match status" value="1"/>
</dbReference>
<dbReference type="InterPro" id="IPR005612">
    <property type="entry name" value="CCAAT-binding_factor"/>
</dbReference>
<feature type="non-terminal residue" evidence="3">
    <location>
        <position position="1"/>
    </location>
</feature>
<proteinExistence type="inferred from homology"/>
<evidence type="ECO:0000259" key="2">
    <source>
        <dbReference type="Pfam" id="PF03914"/>
    </source>
</evidence>
<dbReference type="GO" id="GO:0042254">
    <property type="term" value="P:ribosome biogenesis"/>
    <property type="evidence" value="ECO:0007669"/>
    <property type="project" value="InterPro"/>
</dbReference>
<dbReference type="AlphaFoldDB" id="A0A813KFS2"/>
<protein>
    <recommendedName>
        <fullName evidence="2">CCAAT-binding factor domain-containing protein</fullName>
    </recommendedName>
</protein>
<dbReference type="PANTHER" id="PTHR12455:SF0">
    <property type="entry name" value="NUCLEOLAR COMPLEX PROTEIN 4 HOMOLOG"/>
    <property type="match status" value="1"/>
</dbReference>
<dbReference type="GO" id="GO:0032040">
    <property type="term" value="C:small-subunit processome"/>
    <property type="evidence" value="ECO:0007669"/>
    <property type="project" value="TreeGrafter"/>
</dbReference>
<evidence type="ECO:0000256" key="1">
    <source>
        <dbReference type="ARBA" id="ARBA00007797"/>
    </source>
</evidence>
<reference evidence="3" key="1">
    <citation type="submission" date="2021-02" db="EMBL/GenBank/DDBJ databases">
        <authorList>
            <person name="Dougan E. K."/>
            <person name="Rhodes N."/>
            <person name="Thang M."/>
            <person name="Chan C."/>
        </authorList>
    </citation>
    <scope>NUCLEOTIDE SEQUENCE</scope>
</reference>
<dbReference type="Proteomes" id="UP000626109">
    <property type="component" value="Unassembled WGS sequence"/>
</dbReference>
<dbReference type="Pfam" id="PF03914">
    <property type="entry name" value="CBF"/>
    <property type="match status" value="1"/>
</dbReference>
<dbReference type="InterPro" id="IPR027193">
    <property type="entry name" value="Noc4"/>
</dbReference>
<comment type="similarity">
    <text evidence="1">Belongs to the CBF/MAK21 family.</text>
</comment>
<evidence type="ECO:0000313" key="4">
    <source>
        <dbReference type="Proteomes" id="UP000626109"/>
    </source>
</evidence>
<evidence type="ECO:0000313" key="3">
    <source>
        <dbReference type="EMBL" id="CAE8698817.1"/>
    </source>
</evidence>
<accession>A0A813KFS2</accession>
<name>A0A813KFS2_POLGL</name>
<feature type="domain" description="CCAAT-binding factor" evidence="2">
    <location>
        <begin position="59"/>
        <end position="223"/>
    </location>
</feature>
<organism evidence="3 4">
    <name type="scientific">Polarella glacialis</name>
    <name type="common">Dinoflagellate</name>
    <dbReference type="NCBI Taxonomy" id="89957"/>
    <lineage>
        <taxon>Eukaryota</taxon>
        <taxon>Sar</taxon>
        <taxon>Alveolata</taxon>
        <taxon>Dinophyceae</taxon>
        <taxon>Suessiales</taxon>
        <taxon>Suessiaceae</taxon>
        <taxon>Polarella</taxon>
    </lineage>
</organism>